<feature type="transmembrane region" description="Helical" evidence="6">
    <location>
        <begin position="456"/>
        <end position="477"/>
    </location>
</feature>
<keyword evidence="2" id="KW-1003">Cell membrane</keyword>
<evidence type="ECO:0000256" key="1">
    <source>
        <dbReference type="ARBA" id="ARBA00004651"/>
    </source>
</evidence>
<dbReference type="AlphaFoldDB" id="T1C3U2"/>
<evidence type="ECO:0000313" key="7">
    <source>
        <dbReference type="EMBL" id="EQD75533.1"/>
    </source>
</evidence>
<feature type="transmembrane region" description="Helical" evidence="6">
    <location>
        <begin position="331"/>
        <end position="356"/>
    </location>
</feature>
<sequence length="546" mass="57647">ECFERAALVARTDRVDACPHQIESPSTPPDGSVPWIYAGTVSLSLAGGVFYLYLARVAPAAEIGAVAVLGAIATLVTVGISLGLGTGFQHFVSFYRGRGDSSILRALLRASLEMTAALSVAALAVTLVFAGELSALFFHDGRFTSLIQLLAIFSAFTATIGILQSVLVGLQRFVVLSAISLVQSMVMYGSAVVFLTLWPGVESIILGWTLGAGVSVVLCLREVLRDVPQTGGPFRTSRHMLSQHGFYRSLFLYSIPVFVSGLIGTGAFYTDRLVLAYLVDLSSVGIYNYAILVASASLLVVSPFGTVLVPRISALFARKESTAIRKVTRTSISLLVLVYVPVALGLAAISPFFLGALVGPGYAAASLPLAILLVLTAATIPYAVFGSLAAGTRRTSLLMKASGLALLTNVVVSVILVPRTGMTGAALGNSAMTWVPFFVLYLGLRKTGLIQFDPRSLAGIWGSALTMVASVAVPFAWLGYRPVLAPLFLMIGIVVFALMLRFVRAVTSDMAAALVHALPRRGEFLRPAIAWFVAVDPTEPTPKGGP</sequence>
<comment type="caution">
    <text evidence="7">The sequence shown here is derived from an EMBL/GenBank/DDBJ whole genome shotgun (WGS) entry which is preliminary data.</text>
</comment>
<protein>
    <submittedName>
        <fullName evidence="7">Heteropolysaccharide repeat-containing protein</fullName>
    </submittedName>
</protein>
<proteinExistence type="predicted"/>
<reference evidence="7" key="2">
    <citation type="journal article" date="2014" name="ISME J.">
        <title>Microbial stratification in low pH oxic and suboxic macroscopic growths along an acid mine drainage.</title>
        <authorList>
            <person name="Mendez-Garcia C."/>
            <person name="Mesa V."/>
            <person name="Sprenger R.R."/>
            <person name="Richter M."/>
            <person name="Diez M.S."/>
            <person name="Solano J."/>
            <person name="Bargiela R."/>
            <person name="Golyshina O.V."/>
            <person name="Manteca A."/>
            <person name="Ramos J.L."/>
            <person name="Gallego J.R."/>
            <person name="Llorente I."/>
            <person name="Martins Dos Santos V.A."/>
            <person name="Jensen O.N."/>
            <person name="Pelaez A.I."/>
            <person name="Sanchez J."/>
            <person name="Ferrer M."/>
        </authorList>
    </citation>
    <scope>NUCLEOTIDE SEQUENCE</scope>
</reference>
<reference evidence="7" key="1">
    <citation type="submission" date="2013-08" db="EMBL/GenBank/DDBJ databases">
        <authorList>
            <person name="Mendez C."/>
            <person name="Richter M."/>
            <person name="Ferrer M."/>
            <person name="Sanchez J."/>
        </authorList>
    </citation>
    <scope>NUCLEOTIDE SEQUENCE</scope>
</reference>
<name>T1C3U2_9ZZZZ</name>
<evidence type="ECO:0000256" key="3">
    <source>
        <dbReference type="ARBA" id="ARBA00022692"/>
    </source>
</evidence>
<keyword evidence="4 6" id="KW-1133">Transmembrane helix</keyword>
<dbReference type="Pfam" id="PF01943">
    <property type="entry name" value="Polysacc_synt"/>
    <property type="match status" value="1"/>
</dbReference>
<dbReference type="PANTHER" id="PTHR30250">
    <property type="entry name" value="PST FAMILY PREDICTED COLANIC ACID TRANSPORTER"/>
    <property type="match status" value="1"/>
</dbReference>
<dbReference type="EMBL" id="AUZY01001217">
    <property type="protein sequence ID" value="EQD75533.1"/>
    <property type="molecule type" value="Genomic_DNA"/>
</dbReference>
<feature type="transmembrane region" description="Helical" evidence="6">
    <location>
        <begin position="245"/>
        <end position="269"/>
    </location>
</feature>
<feature type="transmembrane region" description="Helical" evidence="6">
    <location>
        <begin position="204"/>
        <end position="224"/>
    </location>
</feature>
<evidence type="ECO:0000256" key="5">
    <source>
        <dbReference type="ARBA" id="ARBA00023136"/>
    </source>
</evidence>
<feature type="transmembrane region" description="Helical" evidence="6">
    <location>
        <begin position="289"/>
        <end position="310"/>
    </location>
</feature>
<feature type="transmembrane region" description="Helical" evidence="6">
    <location>
        <begin position="423"/>
        <end position="444"/>
    </location>
</feature>
<evidence type="ECO:0000256" key="2">
    <source>
        <dbReference type="ARBA" id="ARBA00022475"/>
    </source>
</evidence>
<dbReference type="CDD" id="cd13128">
    <property type="entry name" value="MATE_Wzx_like"/>
    <property type="match status" value="1"/>
</dbReference>
<evidence type="ECO:0000256" key="6">
    <source>
        <dbReference type="SAM" id="Phobius"/>
    </source>
</evidence>
<feature type="transmembrane region" description="Helical" evidence="6">
    <location>
        <begin position="175"/>
        <end position="198"/>
    </location>
</feature>
<dbReference type="PANTHER" id="PTHR30250:SF11">
    <property type="entry name" value="O-ANTIGEN TRANSPORTER-RELATED"/>
    <property type="match status" value="1"/>
</dbReference>
<keyword evidence="5 6" id="KW-0472">Membrane</keyword>
<gene>
    <name evidence="7" type="ORF">B1B_02070</name>
</gene>
<feature type="transmembrane region" description="Helical" evidence="6">
    <location>
        <begin position="397"/>
        <end position="417"/>
    </location>
</feature>
<feature type="transmembrane region" description="Helical" evidence="6">
    <location>
        <begin position="60"/>
        <end position="85"/>
    </location>
</feature>
<keyword evidence="3 6" id="KW-0812">Transmembrane</keyword>
<feature type="transmembrane region" description="Helical" evidence="6">
    <location>
        <begin position="362"/>
        <end position="385"/>
    </location>
</feature>
<accession>T1C3U2</accession>
<dbReference type="InterPro" id="IPR050833">
    <property type="entry name" value="Poly_Biosynth_Transport"/>
</dbReference>
<feature type="transmembrane region" description="Helical" evidence="6">
    <location>
        <begin position="35"/>
        <end position="54"/>
    </location>
</feature>
<evidence type="ECO:0000256" key="4">
    <source>
        <dbReference type="ARBA" id="ARBA00022989"/>
    </source>
</evidence>
<dbReference type="InterPro" id="IPR002797">
    <property type="entry name" value="Polysacc_synth"/>
</dbReference>
<comment type="subcellular location">
    <subcellularLocation>
        <location evidence="1">Cell membrane</location>
        <topology evidence="1">Multi-pass membrane protein</topology>
    </subcellularLocation>
</comment>
<feature type="transmembrane region" description="Helical" evidence="6">
    <location>
        <begin position="143"/>
        <end position="163"/>
    </location>
</feature>
<dbReference type="GO" id="GO:0005886">
    <property type="term" value="C:plasma membrane"/>
    <property type="evidence" value="ECO:0007669"/>
    <property type="project" value="UniProtKB-SubCell"/>
</dbReference>
<feature type="transmembrane region" description="Helical" evidence="6">
    <location>
        <begin position="106"/>
        <end position="131"/>
    </location>
</feature>
<organism evidence="7">
    <name type="scientific">mine drainage metagenome</name>
    <dbReference type="NCBI Taxonomy" id="410659"/>
    <lineage>
        <taxon>unclassified sequences</taxon>
        <taxon>metagenomes</taxon>
        <taxon>ecological metagenomes</taxon>
    </lineage>
</organism>
<feature type="transmembrane region" description="Helical" evidence="6">
    <location>
        <begin position="483"/>
        <end position="503"/>
    </location>
</feature>
<feature type="non-terminal residue" evidence="7">
    <location>
        <position position="1"/>
    </location>
</feature>